<gene>
    <name evidence="5" type="ORF">Pan241w_10010</name>
</gene>
<dbReference type="InterPro" id="IPR050498">
    <property type="entry name" value="Ycf3"/>
</dbReference>
<feature type="compositionally biased region" description="Basic and acidic residues" evidence="4">
    <location>
        <begin position="60"/>
        <end position="71"/>
    </location>
</feature>
<feature type="compositionally biased region" description="Polar residues" evidence="4">
    <location>
        <begin position="720"/>
        <end position="741"/>
    </location>
</feature>
<evidence type="ECO:0000313" key="5">
    <source>
        <dbReference type="EMBL" id="QDT40942.1"/>
    </source>
</evidence>
<dbReference type="PROSITE" id="PS51257">
    <property type="entry name" value="PROKAR_LIPOPROTEIN"/>
    <property type="match status" value="1"/>
</dbReference>
<protein>
    <submittedName>
        <fullName evidence="5">Tetratricopeptide repeat protein</fullName>
    </submittedName>
</protein>
<keyword evidence="6" id="KW-1185">Reference proteome</keyword>
<evidence type="ECO:0000256" key="3">
    <source>
        <dbReference type="PROSITE-ProRule" id="PRU00339"/>
    </source>
</evidence>
<dbReference type="SUPFAM" id="SSF48452">
    <property type="entry name" value="TPR-like"/>
    <property type="match status" value="1"/>
</dbReference>
<reference evidence="5 6" key="1">
    <citation type="submission" date="2019-02" db="EMBL/GenBank/DDBJ databases">
        <title>Deep-cultivation of Planctomycetes and their phenomic and genomic characterization uncovers novel biology.</title>
        <authorList>
            <person name="Wiegand S."/>
            <person name="Jogler M."/>
            <person name="Boedeker C."/>
            <person name="Pinto D."/>
            <person name="Vollmers J."/>
            <person name="Rivas-Marin E."/>
            <person name="Kohn T."/>
            <person name="Peeters S.H."/>
            <person name="Heuer A."/>
            <person name="Rast P."/>
            <person name="Oberbeckmann S."/>
            <person name="Bunk B."/>
            <person name="Jeske O."/>
            <person name="Meyerdierks A."/>
            <person name="Storesund J.E."/>
            <person name="Kallscheuer N."/>
            <person name="Luecker S."/>
            <person name="Lage O.M."/>
            <person name="Pohl T."/>
            <person name="Merkel B.J."/>
            <person name="Hornburger P."/>
            <person name="Mueller R.-W."/>
            <person name="Bruemmer F."/>
            <person name="Labrenz M."/>
            <person name="Spormann A.M."/>
            <person name="Op den Camp H."/>
            <person name="Overmann J."/>
            <person name="Amann R."/>
            <person name="Jetten M.S.M."/>
            <person name="Mascher T."/>
            <person name="Medema M.H."/>
            <person name="Devos D.P."/>
            <person name="Kaster A.-K."/>
            <person name="Ovreas L."/>
            <person name="Rohde M."/>
            <person name="Galperin M.Y."/>
            <person name="Jogler C."/>
        </authorList>
    </citation>
    <scope>NUCLEOTIDE SEQUENCE [LARGE SCALE GENOMIC DNA]</scope>
    <source>
        <strain evidence="5 6">Pan241w</strain>
    </source>
</reference>
<feature type="repeat" description="TPR" evidence="3">
    <location>
        <begin position="125"/>
        <end position="158"/>
    </location>
</feature>
<sequence>MKTRMFQHTVLLTFCCILVYGCQSAPFSRRFLKNESLTQKSSETEEESAIQKNLREAMAAEREKGRLERQQRNAQSDSPESLAEISTQEEMLKRLTAKVESQALPLSSTQKPIQQPEIATDESKVLRELNLAYDADRAGNLEKAQGYYQRVLSMDPDNYEALHRLAIIEDKKQNFPAAEAYYLSALKLDPSNSDLLSDIGYSYMLQGRDDYGERYLQEALKYQPGHVRSLDHLGWFYGRTGQYDQALALFRMTGSEAQAQLKFAQLFPGVDPNQPTVQPGVAPQQVQQQVPNQNPVQMVAPDNSVPRIQPVGQVQTEYQQPVQYAATGNPHAATEPVMNQASNNPTLQIAEMMKREREKAIQARSAAQQLPAINPNQALAGQYDSAPMPVNNYQNSQPMMPAPSEPSPPAAVPVAGSTQIQAWPPVGDPGIAQAVQASNYWALKEQQQQNQYQQQQLNQNQNQRQLHQAPVRQLQNQPYQNPIAQGVRPQQPVQNQNLPHGGQQMRVQQIPQQNMPANVPRAGQPLYGNQYHVPGQFPGYQINATQSPAQQGQPASGNIQQQSDQELIREAARTGMNLGPGQMFPVAEGSPNQSNGSPLMSAQMNAGTILPASAQVPSQNVFRPGGQNIQQAQVGQPVYQQQSNSGIRQAGYEYSNQASPQGAVMNASLQYQGVQQVPSTLPPSALYSSNPAVAPANVRTMESDQNQGLQQNGYPKGMNPVQNQNRALMNQNATPQSSSPFQWGADQPATQQPASRYHFPTRQGQY</sequence>
<feature type="region of interest" description="Disordered" evidence="4">
    <location>
        <begin position="60"/>
        <end position="83"/>
    </location>
</feature>
<feature type="repeat" description="TPR" evidence="3">
    <location>
        <begin position="159"/>
        <end position="192"/>
    </location>
</feature>
<feature type="compositionally biased region" description="Polar residues" evidence="4">
    <location>
        <begin position="72"/>
        <end position="83"/>
    </location>
</feature>
<keyword evidence="2 3" id="KW-0802">TPR repeat</keyword>
<dbReference type="PANTHER" id="PTHR44858">
    <property type="entry name" value="TETRATRICOPEPTIDE REPEAT PROTEIN 6"/>
    <property type="match status" value="1"/>
</dbReference>
<feature type="region of interest" description="Disordered" evidence="4">
    <location>
        <begin position="702"/>
        <end position="766"/>
    </location>
</feature>
<proteinExistence type="predicted"/>
<keyword evidence="1" id="KW-0677">Repeat</keyword>
<name>A0A517RAM5_9PLAN</name>
<dbReference type="InterPro" id="IPR011990">
    <property type="entry name" value="TPR-like_helical_dom_sf"/>
</dbReference>
<dbReference type="Gene3D" id="1.25.40.10">
    <property type="entry name" value="Tetratricopeptide repeat domain"/>
    <property type="match status" value="1"/>
</dbReference>
<dbReference type="Proteomes" id="UP000317171">
    <property type="component" value="Chromosome"/>
</dbReference>
<dbReference type="OrthoDB" id="215821at2"/>
<feature type="repeat" description="TPR" evidence="3">
    <location>
        <begin position="193"/>
        <end position="226"/>
    </location>
</feature>
<dbReference type="EMBL" id="CP036269">
    <property type="protein sequence ID" value="QDT40942.1"/>
    <property type="molecule type" value="Genomic_DNA"/>
</dbReference>
<dbReference type="KEGG" id="gaz:Pan241w_10010"/>
<dbReference type="AlphaFoldDB" id="A0A517RAM5"/>
<accession>A0A517RAM5</accession>
<feature type="compositionally biased region" description="Polar residues" evidence="4">
    <location>
        <begin position="703"/>
        <end position="713"/>
    </location>
</feature>
<evidence type="ECO:0000313" key="6">
    <source>
        <dbReference type="Proteomes" id="UP000317171"/>
    </source>
</evidence>
<organism evidence="5 6">
    <name type="scientific">Gimesia alba</name>
    <dbReference type="NCBI Taxonomy" id="2527973"/>
    <lineage>
        <taxon>Bacteria</taxon>
        <taxon>Pseudomonadati</taxon>
        <taxon>Planctomycetota</taxon>
        <taxon>Planctomycetia</taxon>
        <taxon>Planctomycetales</taxon>
        <taxon>Planctomycetaceae</taxon>
        <taxon>Gimesia</taxon>
    </lineage>
</organism>
<dbReference type="PROSITE" id="PS50005">
    <property type="entry name" value="TPR"/>
    <property type="match status" value="3"/>
</dbReference>
<dbReference type="InterPro" id="IPR019734">
    <property type="entry name" value="TPR_rpt"/>
</dbReference>
<dbReference type="PANTHER" id="PTHR44858:SF1">
    <property type="entry name" value="UDP-N-ACETYLGLUCOSAMINE--PEPTIDE N-ACETYLGLUCOSAMINYLTRANSFERASE SPINDLY-RELATED"/>
    <property type="match status" value="1"/>
</dbReference>
<evidence type="ECO:0000256" key="2">
    <source>
        <dbReference type="ARBA" id="ARBA00022803"/>
    </source>
</evidence>
<evidence type="ECO:0000256" key="4">
    <source>
        <dbReference type="SAM" id="MobiDB-lite"/>
    </source>
</evidence>
<evidence type="ECO:0000256" key="1">
    <source>
        <dbReference type="ARBA" id="ARBA00022737"/>
    </source>
</evidence>
<dbReference type="SMART" id="SM00028">
    <property type="entry name" value="TPR"/>
    <property type="match status" value="4"/>
</dbReference>
<dbReference type="Pfam" id="PF13432">
    <property type="entry name" value="TPR_16"/>
    <property type="match status" value="1"/>
</dbReference>